<dbReference type="EMBL" id="PVQB02001738">
    <property type="protein sequence ID" value="KAF4331531.1"/>
    <property type="molecule type" value="Genomic_DNA"/>
</dbReference>
<evidence type="ECO:0000313" key="3">
    <source>
        <dbReference type="Proteomes" id="UP000730481"/>
    </source>
</evidence>
<keyword evidence="3" id="KW-1185">Reference proteome</keyword>
<accession>A0A9P5A3U3</accession>
<feature type="signal peptide" evidence="1">
    <location>
        <begin position="1"/>
        <end position="19"/>
    </location>
</feature>
<reference evidence="2" key="2">
    <citation type="submission" date="2020-02" db="EMBL/GenBank/DDBJ databases">
        <title>Identification and distribution of gene clusters putatively required for synthesis of sphingolipid metabolism inhibitors in phylogenetically diverse species of the filamentous fungus Fusarium.</title>
        <authorList>
            <person name="Kim H.-S."/>
            <person name="Busman M."/>
            <person name="Brown D.W."/>
            <person name="Divon H."/>
            <person name="Uhlig S."/>
            <person name="Proctor R.H."/>
        </authorList>
    </citation>
    <scope>NUCLEOTIDE SEQUENCE</scope>
    <source>
        <strain evidence="2">NRRL 25174</strain>
    </source>
</reference>
<reference evidence="2" key="1">
    <citation type="journal article" date="2017" name="Mycologia">
        <title>Fusarium algeriense, sp. nov., a novel toxigenic crown rot pathogen of durum wheat from Algeria is nested in the Fusarium burgessii species complex.</title>
        <authorList>
            <person name="Laraba I."/>
            <person name="Keddad A."/>
            <person name="Boureghda H."/>
            <person name="Abdallah N."/>
            <person name="Vaughan M.M."/>
            <person name="Proctor R.H."/>
            <person name="Busman M."/>
            <person name="O'Donnell K."/>
        </authorList>
    </citation>
    <scope>NUCLEOTIDE SEQUENCE</scope>
    <source>
        <strain evidence="2">NRRL 25174</strain>
    </source>
</reference>
<feature type="non-terminal residue" evidence="2">
    <location>
        <position position="105"/>
    </location>
</feature>
<protein>
    <submittedName>
        <fullName evidence="2">Transmembrane transporter Liz1p</fullName>
    </submittedName>
</protein>
<gene>
    <name evidence="2" type="ORF">FBEOM_14726</name>
</gene>
<keyword evidence="2" id="KW-0472">Membrane</keyword>
<keyword evidence="2" id="KW-0812">Transmembrane</keyword>
<organism evidence="2 3">
    <name type="scientific">Fusarium beomiforme</name>
    <dbReference type="NCBI Taxonomy" id="44412"/>
    <lineage>
        <taxon>Eukaryota</taxon>
        <taxon>Fungi</taxon>
        <taxon>Dikarya</taxon>
        <taxon>Ascomycota</taxon>
        <taxon>Pezizomycotina</taxon>
        <taxon>Sordariomycetes</taxon>
        <taxon>Hypocreomycetidae</taxon>
        <taxon>Hypocreales</taxon>
        <taxon>Nectriaceae</taxon>
        <taxon>Fusarium</taxon>
        <taxon>Fusarium burgessii species complex</taxon>
    </lineage>
</organism>
<keyword evidence="1" id="KW-0732">Signal</keyword>
<dbReference type="AlphaFoldDB" id="A0A9P5A3U3"/>
<evidence type="ECO:0000256" key="1">
    <source>
        <dbReference type="SAM" id="SignalP"/>
    </source>
</evidence>
<feature type="chain" id="PRO_5040424952" evidence="1">
    <location>
        <begin position="20"/>
        <end position="105"/>
    </location>
</feature>
<dbReference type="Proteomes" id="UP000730481">
    <property type="component" value="Unassembled WGS sequence"/>
</dbReference>
<dbReference type="OrthoDB" id="5099829at2759"/>
<evidence type="ECO:0000313" key="2">
    <source>
        <dbReference type="EMBL" id="KAF4331531.1"/>
    </source>
</evidence>
<comment type="caution">
    <text evidence="2">The sequence shown here is derived from an EMBL/GenBank/DDBJ whole genome shotgun (WGS) entry which is preliminary data.</text>
</comment>
<name>A0A9P5A3U3_9HYPO</name>
<sequence>MPSTKSIAVVALAASGVHASNCRPSRTTTEIASTTSATSCPAYTLISEPEDDINCGVRGEVKEGDSQVLESLYLEDCAQKCKEFDLFNCELLSFEEPAEAGEQGT</sequence>
<proteinExistence type="predicted"/>